<dbReference type="Proteomes" id="UP000653674">
    <property type="component" value="Unassembled WGS sequence"/>
</dbReference>
<dbReference type="SUPFAM" id="SSF47413">
    <property type="entry name" value="lambda repressor-like DNA-binding domains"/>
    <property type="match status" value="1"/>
</dbReference>
<dbReference type="SMART" id="SM00530">
    <property type="entry name" value="HTH_XRE"/>
    <property type="match status" value="1"/>
</dbReference>
<reference evidence="3" key="1">
    <citation type="submission" date="2021-01" db="EMBL/GenBank/DDBJ databases">
        <title>Whole genome shotgun sequence of Planosporangium flavigriseum NBRC 105377.</title>
        <authorList>
            <person name="Komaki H."/>
            <person name="Tamura T."/>
        </authorList>
    </citation>
    <scope>NUCLEOTIDE SEQUENCE</scope>
    <source>
        <strain evidence="3">NBRC 105377</strain>
    </source>
</reference>
<dbReference type="Gene3D" id="1.10.260.40">
    <property type="entry name" value="lambda repressor-like DNA-binding domains"/>
    <property type="match status" value="1"/>
</dbReference>
<feature type="domain" description="HTH cro/C1-type" evidence="2">
    <location>
        <begin position="29"/>
        <end position="83"/>
    </location>
</feature>
<comment type="caution">
    <text evidence="3">The sequence shown here is derived from an EMBL/GenBank/DDBJ whole genome shotgun (WGS) entry which is preliminary data.</text>
</comment>
<dbReference type="Pfam" id="PF13560">
    <property type="entry name" value="HTH_31"/>
    <property type="match status" value="1"/>
</dbReference>
<dbReference type="InterPro" id="IPR001387">
    <property type="entry name" value="Cro/C1-type_HTH"/>
</dbReference>
<gene>
    <name evidence="3" type="ORF">Pfl04_50820</name>
</gene>
<dbReference type="GO" id="GO:0003677">
    <property type="term" value="F:DNA binding"/>
    <property type="evidence" value="ECO:0007669"/>
    <property type="project" value="InterPro"/>
</dbReference>
<sequence length="307" mass="33255">MVASGDRFTEPQPQAATPIEAPQCLADELRRRRLERGWSLRRAANEMRISSSSLLDYEKGRRIPAEDLIGVFERTLELPVDALQRLRREALIERAQAKTPAAAAPETSPPETSPRRQGVFADRPPWRRLAEAILCALIGAAVTLAVQALFHKRQGTVAAPSVSYSALPTRQVADDQDPHETGCDRDGTTIGVSDVVVAQPYRLVVAQVVARYSPSCAAIWMRFEPTRALDRLAPNARVTLLAERPADHRGVTFSGDYVGVPLWSNMLLARPGCVIGTLQLSDPAVAPGAAASTSCLSGPSPTPSRPR</sequence>
<dbReference type="EMBL" id="BONU01000070">
    <property type="protein sequence ID" value="GIG76678.1"/>
    <property type="molecule type" value="Genomic_DNA"/>
</dbReference>
<evidence type="ECO:0000256" key="1">
    <source>
        <dbReference type="SAM" id="MobiDB-lite"/>
    </source>
</evidence>
<dbReference type="AlphaFoldDB" id="A0A8J3LUB2"/>
<accession>A0A8J3LUB2</accession>
<feature type="region of interest" description="Disordered" evidence="1">
    <location>
        <begin position="1"/>
        <end position="21"/>
    </location>
</feature>
<keyword evidence="4" id="KW-1185">Reference proteome</keyword>
<evidence type="ECO:0000313" key="3">
    <source>
        <dbReference type="EMBL" id="GIG76678.1"/>
    </source>
</evidence>
<feature type="compositionally biased region" description="Low complexity" evidence="1">
    <location>
        <begin position="97"/>
        <end position="106"/>
    </location>
</feature>
<protein>
    <recommendedName>
        <fullName evidence="2">HTH cro/C1-type domain-containing protein</fullName>
    </recommendedName>
</protein>
<dbReference type="InterPro" id="IPR010982">
    <property type="entry name" value="Lambda_DNA-bd_dom_sf"/>
</dbReference>
<evidence type="ECO:0000259" key="2">
    <source>
        <dbReference type="PROSITE" id="PS50943"/>
    </source>
</evidence>
<proteinExistence type="predicted"/>
<dbReference type="PROSITE" id="PS50943">
    <property type="entry name" value="HTH_CROC1"/>
    <property type="match status" value="1"/>
</dbReference>
<evidence type="ECO:0000313" key="4">
    <source>
        <dbReference type="Proteomes" id="UP000653674"/>
    </source>
</evidence>
<organism evidence="3 4">
    <name type="scientific">Planosporangium flavigriseum</name>
    <dbReference type="NCBI Taxonomy" id="373681"/>
    <lineage>
        <taxon>Bacteria</taxon>
        <taxon>Bacillati</taxon>
        <taxon>Actinomycetota</taxon>
        <taxon>Actinomycetes</taxon>
        <taxon>Micromonosporales</taxon>
        <taxon>Micromonosporaceae</taxon>
        <taxon>Planosporangium</taxon>
    </lineage>
</organism>
<feature type="region of interest" description="Disordered" evidence="1">
    <location>
        <begin position="95"/>
        <end position="119"/>
    </location>
</feature>
<dbReference type="CDD" id="cd00093">
    <property type="entry name" value="HTH_XRE"/>
    <property type="match status" value="1"/>
</dbReference>
<name>A0A8J3LUB2_9ACTN</name>